<evidence type="ECO:0000256" key="2">
    <source>
        <dbReference type="ARBA" id="ARBA00023134"/>
    </source>
</evidence>
<comment type="caution">
    <text evidence="5">The sequence shown here is derived from an EMBL/GenBank/DDBJ whole genome shotgun (WGS) entry which is preliminary data.</text>
</comment>
<gene>
    <name evidence="5" type="ORF">PVAND_016415</name>
</gene>
<organism evidence="5 6">
    <name type="scientific">Polypedilum vanderplanki</name>
    <name type="common">Sleeping chironomid midge</name>
    <dbReference type="NCBI Taxonomy" id="319348"/>
    <lineage>
        <taxon>Eukaryota</taxon>
        <taxon>Metazoa</taxon>
        <taxon>Ecdysozoa</taxon>
        <taxon>Arthropoda</taxon>
        <taxon>Hexapoda</taxon>
        <taxon>Insecta</taxon>
        <taxon>Pterygota</taxon>
        <taxon>Neoptera</taxon>
        <taxon>Endopterygota</taxon>
        <taxon>Diptera</taxon>
        <taxon>Nematocera</taxon>
        <taxon>Chironomoidea</taxon>
        <taxon>Chironomidae</taxon>
        <taxon>Chironominae</taxon>
        <taxon>Polypedilum</taxon>
        <taxon>Polypedilum</taxon>
    </lineage>
</organism>
<feature type="domain" description="GB1/RHD3-type G" evidence="4">
    <location>
        <begin position="42"/>
        <end position="238"/>
    </location>
</feature>
<dbReference type="Proteomes" id="UP001107558">
    <property type="component" value="Chromosome 4"/>
</dbReference>
<dbReference type="PANTHER" id="PTHR10751">
    <property type="entry name" value="GUANYLATE BINDING PROTEIN"/>
    <property type="match status" value="1"/>
</dbReference>
<protein>
    <recommendedName>
        <fullName evidence="4">GB1/RHD3-type G domain-containing protein</fullName>
    </recommendedName>
</protein>
<dbReference type="InterPro" id="IPR027417">
    <property type="entry name" value="P-loop_NTPase"/>
</dbReference>
<dbReference type="OrthoDB" id="7788754at2759"/>
<evidence type="ECO:0000313" key="5">
    <source>
        <dbReference type="EMBL" id="KAG5668476.1"/>
    </source>
</evidence>
<evidence type="ECO:0000259" key="4">
    <source>
        <dbReference type="PROSITE" id="PS51715"/>
    </source>
</evidence>
<keyword evidence="1" id="KW-0547">Nucleotide-binding</keyword>
<keyword evidence="6" id="KW-1185">Reference proteome</keyword>
<dbReference type="Gene3D" id="3.40.50.300">
    <property type="entry name" value="P-loop containing nucleotide triphosphate hydrolases"/>
    <property type="match status" value="1"/>
</dbReference>
<dbReference type="InterPro" id="IPR030386">
    <property type="entry name" value="G_GB1_RHD3_dom"/>
</dbReference>
<proteinExistence type="inferred from homology"/>
<evidence type="ECO:0000313" key="6">
    <source>
        <dbReference type="Proteomes" id="UP001107558"/>
    </source>
</evidence>
<keyword evidence="2" id="KW-0342">GTP-binding</keyword>
<reference evidence="5" key="1">
    <citation type="submission" date="2021-03" db="EMBL/GenBank/DDBJ databases">
        <title>Chromosome level genome of the anhydrobiotic midge Polypedilum vanderplanki.</title>
        <authorList>
            <person name="Yoshida Y."/>
            <person name="Kikawada T."/>
            <person name="Gusev O."/>
        </authorList>
    </citation>
    <scope>NUCLEOTIDE SEQUENCE</scope>
    <source>
        <strain evidence="5">NIAS01</strain>
        <tissue evidence="5">Whole body or cell culture</tissue>
    </source>
</reference>
<comment type="similarity">
    <text evidence="3">Belongs to the TRAFAC class dynamin-like GTPase superfamily. GB1/RHD3 GTPase family.</text>
</comment>
<accession>A0A9J6BF32</accession>
<dbReference type="InterPro" id="IPR015894">
    <property type="entry name" value="Guanylate-bd_N"/>
</dbReference>
<dbReference type="GO" id="GO:0003924">
    <property type="term" value="F:GTPase activity"/>
    <property type="evidence" value="ECO:0007669"/>
    <property type="project" value="InterPro"/>
</dbReference>
<dbReference type="AlphaFoldDB" id="A0A9J6BF32"/>
<dbReference type="GO" id="GO:0005525">
    <property type="term" value="F:GTP binding"/>
    <property type="evidence" value="ECO:0007669"/>
    <property type="project" value="UniProtKB-KW"/>
</dbReference>
<name>A0A9J6BF32_POLVA</name>
<dbReference type="SUPFAM" id="SSF52540">
    <property type="entry name" value="P-loop containing nucleoside triphosphate hydrolases"/>
    <property type="match status" value="1"/>
</dbReference>
<evidence type="ECO:0000256" key="1">
    <source>
        <dbReference type="ARBA" id="ARBA00022741"/>
    </source>
</evidence>
<dbReference type="Pfam" id="PF02263">
    <property type="entry name" value="GBP"/>
    <property type="match status" value="1"/>
</dbReference>
<evidence type="ECO:0000256" key="3">
    <source>
        <dbReference type="PROSITE-ProRule" id="PRU01052"/>
    </source>
</evidence>
<dbReference type="PROSITE" id="PS51715">
    <property type="entry name" value="G_GB1_RHD3"/>
    <property type="match status" value="1"/>
</dbReference>
<sequence length="238" mass="26760">MSEKPPHPHGKAENVMKFSNDNKVIVDEGPLKKMFEHPEVKSRKIVAFSIIGAYRKGKSFFLDYCLRFLYAHYKSINFPDNPLSNPNDWMGGEDEALLGFSWRSGSTRDTTGIIMWNDVFLHEVPSSGEKLAIIVMDTQGLFDNETSPMDNSRIFALGTLISSIQVLNLSGVVQEDQLQYLQFATEFAKFATADSQGTSGKPFQNLLFLIRDWTNPDEYPFGSEGGISVVELISDKQM</sequence>
<dbReference type="EMBL" id="JADBJN010000004">
    <property type="protein sequence ID" value="KAG5668476.1"/>
    <property type="molecule type" value="Genomic_DNA"/>
</dbReference>